<evidence type="ECO:0000256" key="10">
    <source>
        <dbReference type="ARBA" id="ARBA00022676"/>
    </source>
</evidence>
<dbReference type="Gene3D" id="3.40.50.2020">
    <property type="match status" value="1"/>
</dbReference>
<dbReference type="EMBL" id="JARQZJ010000011">
    <property type="protein sequence ID" value="KAK9872415.1"/>
    <property type="molecule type" value="Genomic_DNA"/>
</dbReference>
<accession>A0AAW1TUZ5</accession>
<dbReference type="PANTHER" id="PTHR32315">
    <property type="entry name" value="ADENINE PHOSPHORIBOSYLTRANSFERASE"/>
    <property type="match status" value="1"/>
</dbReference>
<dbReference type="NCBIfam" id="NF002636">
    <property type="entry name" value="PRK02304.1-5"/>
    <property type="match status" value="1"/>
</dbReference>
<dbReference type="InterPro" id="IPR005764">
    <property type="entry name" value="Ade_phspho_trans"/>
</dbReference>
<dbReference type="Proteomes" id="UP001431783">
    <property type="component" value="Unassembled WGS sequence"/>
</dbReference>
<dbReference type="InterPro" id="IPR000836">
    <property type="entry name" value="PRTase_dom"/>
</dbReference>
<evidence type="ECO:0000256" key="4">
    <source>
        <dbReference type="ARBA" id="ARBA00004659"/>
    </source>
</evidence>
<evidence type="ECO:0000313" key="14">
    <source>
        <dbReference type="EMBL" id="KAK9872415.1"/>
    </source>
</evidence>
<sequence length="179" mass="19636">MTDHESKKQLIKDNIQSYPDFPKPGIIFRDIFSILHKPDLFSVLRELLTATAKSFKVKPDVIVGLDSRGFLFGTIVALDLHLPFVPIRKKGKLPGPVITTTYTLEYGTSTFEISTDSIEEGKNVLIIDDLLGTGGTLEAACHLITVLGGNTTGCLLVMELTELNGRSKLTCPVKSLVQY</sequence>
<dbReference type="GO" id="GO:0006168">
    <property type="term" value="P:adenine salvage"/>
    <property type="evidence" value="ECO:0007669"/>
    <property type="project" value="InterPro"/>
</dbReference>
<comment type="function">
    <text evidence="2">Catalyzes a salvage reaction resulting in the formation of AMP, that is energically less costly than de novo synthesis.</text>
</comment>
<keyword evidence="10" id="KW-0328">Glycosyltransferase</keyword>
<comment type="subunit">
    <text evidence="6">Homodimer.</text>
</comment>
<proteinExistence type="inferred from homology"/>
<dbReference type="InterPro" id="IPR050054">
    <property type="entry name" value="UPRTase/APRTase"/>
</dbReference>
<dbReference type="AlphaFoldDB" id="A0AAW1TUZ5"/>
<keyword evidence="11" id="KW-0808">Transferase</keyword>
<dbReference type="EC" id="2.4.2.7" evidence="7"/>
<evidence type="ECO:0000256" key="1">
    <source>
        <dbReference type="ARBA" id="ARBA00000868"/>
    </source>
</evidence>
<reference evidence="14 15" key="1">
    <citation type="submission" date="2023-03" db="EMBL/GenBank/DDBJ databases">
        <title>Genome insight into feeding habits of ladybird beetles.</title>
        <authorList>
            <person name="Li H.-S."/>
            <person name="Huang Y.-H."/>
            <person name="Pang H."/>
        </authorList>
    </citation>
    <scope>NUCLEOTIDE SEQUENCE [LARGE SCALE GENOMIC DNA]</scope>
    <source>
        <strain evidence="14">SYSU_2023b</strain>
        <tissue evidence="14">Whole body</tissue>
    </source>
</reference>
<gene>
    <name evidence="14" type="ORF">WA026_017874</name>
</gene>
<feature type="domain" description="Phosphoribosyltransferase" evidence="13">
    <location>
        <begin position="34"/>
        <end position="148"/>
    </location>
</feature>
<evidence type="ECO:0000256" key="6">
    <source>
        <dbReference type="ARBA" id="ARBA00011738"/>
    </source>
</evidence>
<dbReference type="Pfam" id="PF00156">
    <property type="entry name" value="Pribosyltran"/>
    <property type="match status" value="1"/>
</dbReference>
<dbReference type="NCBIfam" id="TIGR01090">
    <property type="entry name" value="apt"/>
    <property type="match status" value="1"/>
</dbReference>
<evidence type="ECO:0000259" key="13">
    <source>
        <dbReference type="Pfam" id="PF00156"/>
    </source>
</evidence>
<comment type="pathway">
    <text evidence="4">Purine metabolism; AMP biosynthesis via salvage pathway; AMP from adenine: step 1/1.</text>
</comment>
<keyword evidence="9" id="KW-0963">Cytoplasm</keyword>
<protein>
    <recommendedName>
        <fullName evidence="8">Adenine phosphoribosyltransferase</fullName>
        <ecNumber evidence="7">2.4.2.7</ecNumber>
    </recommendedName>
</protein>
<dbReference type="SUPFAM" id="SSF53271">
    <property type="entry name" value="PRTase-like"/>
    <property type="match status" value="1"/>
</dbReference>
<keyword evidence="12" id="KW-0660">Purine salvage</keyword>
<dbReference type="GO" id="GO:0005737">
    <property type="term" value="C:cytoplasm"/>
    <property type="evidence" value="ECO:0007669"/>
    <property type="project" value="UniProtKB-SubCell"/>
</dbReference>
<comment type="catalytic activity">
    <reaction evidence="1">
        <text>AMP + diphosphate = 5-phospho-alpha-D-ribose 1-diphosphate + adenine</text>
        <dbReference type="Rhea" id="RHEA:16609"/>
        <dbReference type="ChEBI" id="CHEBI:16708"/>
        <dbReference type="ChEBI" id="CHEBI:33019"/>
        <dbReference type="ChEBI" id="CHEBI:58017"/>
        <dbReference type="ChEBI" id="CHEBI:456215"/>
        <dbReference type="EC" id="2.4.2.7"/>
    </reaction>
</comment>
<evidence type="ECO:0000256" key="9">
    <source>
        <dbReference type="ARBA" id="ARBA00022490"/>
    </source>
</evidence>
<organism evidence="14 15">
    <name type="scientific">Henosepilachna vigintioctopunctata</name>
    <dbReference type="NCBI Taxonomy" id="420089"/>
    <lineage>
        <taxon>Eukaryota</taxon>
        <taxon>Metazoa</taxon>
        <taxon>Ecdysozoa</taxon>
        <taxon>Arthropoda</taxon>
        <taxon>Hexapoda</taxon>
        <taxon>Insecta</taxon>
        <taxon>Pterygota</taxon>
        <taxon>Neoptera</taxon>
        <taxon>Endopterygota</taxon>
        <taxon>Coleoptera</taxon>
        <taxon>Polyphaga</taxon>
        <taxon>Cucujiformia</taxon>
        <taxon>Coccinelloidea</taxon>
        <taxon>Coccinellidae</taxon>
        <taxon>Epilachninae</taxon>
        <taxon>Epilachnini</taxon>
        <taxon>Henosepilachna</taxon>
    </lineage>
</organism>
<dbReference type="GO" id="GO:0006166">
    <property type="term" value="P:purine ribonucleoside salvage"/>
    <property type="evidence" value="ECO:0007669"/>
    <property type="project" value="UniProtKB-KW"/>
</dbReference>
<evidence type="ECO:0000256" key="11">
    <source>
        <dbReference type="ARBA" id="ARBA00022679"/>
    </source>
</evidence>
<dbReference type="FunFam" id="3.40.50.2020:FF:000004">
    <property type="entry name" value="Adenine phosphoribosyltransferase"/>
    <property type="match status" value="1"/>
</dbReference>
<dbReference type="InterPro" id="IPR029057">
    <property type="entry name" value="PRTase-like"/>
</dbReference>
<dbReference type="GO" id="GO:0003999">
    <property type="term" value="F:adenine phosphoribosyltransferase activity"/>
    <property type="evidence" value="ECO:0007669"/>
    <property type="project" value="UniProtKB-EC"/>
</dbReference>
<dbReference type="GO" id="GO:0002055">
    <property type="term" value="F:adenine binding"/>
    <property type="evidence" value="ECO:0007669"/>
    <property type="project" value="TreeGrafter"/>
</dbReference>
<dbReference type="GO" id="GO:0044209">
    <property type="term" value="P:AMP salvage"/>
    <property type="evidence" value="ECO:0007669"/>
    <property type="project" value="TreeGrafter"/>
</dbReference>
<name>A0AAW1TUZ5_9CUCU</name>
<evidence type="ECO:0000256" key="12">
    <source>
        <dbReference type="ARBA" id="ARBA00022726"/>
    </source>
</evidence>
<dbReference type="PANTHER" id="PTHR32315:SF3">
    <property type="entry name" value="ADENINE PHOSPHORIBOSYLTRANSFERASE"/>
    <property type="match status" value="1"/>
</dbReference>
<evidence type="ECO:0000313" key="15">
    <source>
        <dbReference type="Proteomes" id="UP001431783"/>
    </source>
</evidence>
<dbReference type="NCBIfam" id="NF002634">
    <property type="entry name" value="PRK02304.1-3"/>
    <property type="match status" value="1"/>
</dbReference>
<comment type="caution">
    <text evidence="14">The sequence shown here is derived from an EMBL/GenBank/DDBJ whole genome shotgun (WGS) entry which is preliminary data.</text>
</comment>
<comment type="subcellular location">
    <subcellularLocation>
        <location evidence="3">Cytoplasm</location>
    </subcellularLocation>
</comment>
<evidence type="ECO:0000256" key="5">
    <source>
        <dbReference type="ARBA" id="ARBA00008391"/>
    </source>
</evidence>
<keyword evidence="15" id="KW-1185">Reference proteome</keyword>
<evidence type="ECO:0000256" key="2">
    <source>
        <dbReference type="ARBA" id="ARBA00003968"/>
    </source>
</evidence>
<evidence type="ECO:0000256" key="8">
    <source>
        <dbReference type="ARBA" id="ARBA00017366"/>
    </source>
</evidence>
<dbReference type="GO" id="GO:0016208">
    <property type="term" value="F:AMP binding"/>
    <property type="evidence" value="ECO:0007669"/>
    <property type="project" value="TreeGrafter"/>
</dbReference>
<dbReference type="HAMAP" id="MF_00004">
    <property type="entry name" value="Aden_phosphoribosyltr"/>
    <property type="match status" value="1"/>
</dbReference>
<comment type="similarity">
    <text evidence="5">Belongs to the purine/pyrimidine phosphoribosyltransferase family.</text>
</comment>
<evidence type="ECO:0000256" key="3">
    <source>
        <dbReference type="ARBA" id="ARBA00004496"/>
    </source>
</evidence>
<evidence type="ECO:0000256" key="7">
    <source>
        <dbReference type="ARBA" id="ARBA00011893"/>
    </source>
</evidence>
<dbReference type="CDD" id="cd06223">
    <property type="entry name" value="PRTases_typeI"/>
    <property type="match status" value="1"/>
</dbReference>